<dbReference type="EMBL" id="LVJZ01000003">
    <property type="protein sequence ID" value="ODB95610.1"/>
    <property type="molecule type" value="Genomic_DNA"/>
</dbReference>
<protein>
    <recommendedName>
        <fullName evidence="2">DUF218 domain-containing protein</fullName>
    </recommendedName>
</protein>
<dbReference type="RefSeq" id="WP_069003668.1">
    <property type="nucleotide sequence ID" value="NZ_LVJW01000006.1"/>
</dbReference>
<dbReference type="Proteomes" id="UP000094849">
    <property type="component" value="Unassembled WGS sequence"/>
</dbReference>
<evidence type="ECO:0000259" key="2">
    <source>
        <dbReference type="Pfam" id="PF02698"/>
    </source>
</evidence>
<evidence type="ECO:0000313" key="4">
    <source>
        <dbReference type="Proteomes" id="UP000094849"/>
    </source>
</evidence>
<dbReference type="PANTHER" id="PTHR30336:SF4">
    <property type="entry name" value="ENVELOPE BIOGENESIS FACTOR ELYC"/>
    <property type="match status" value="1"/>
</dbReference>
<dbReference type="GO" id="GO:0005886">
    <property type="term" value="C:plasma membrane"/>
    <property type="evidence" value="ECO:0007669"/>
    <property type="project" value="TreeGrafter"/>
</dbReference>
<evidence type="ECO:0000256" key="1">
    <source>
        <dbReference type="SAM" id="Phobius"/>
    </source>
</evidence>
<keyword evidence="4" id="KW-1185">Reference proteome</keyword>
<sequence>MDGIDTQLIENLILPPSGTLLLGLLGLLLWWSAFGRKLVVFALLLQLLLSLPITAELLFNHLQQYPSLNRQQLAENQASAIVVLGAGRYREAPEYASDTASMRHLSRLRYAARIARQTGLPVIPSGGKPDGTGVAEAVIAEQVLNRDFGISVQHLDKRSKNTWENARYIARLLDRLEIESVILVTDAAHMARALYALQRHGVDAIAAPTNFEYHQSARRPLHERLIPSAAAVMNISFGLHELLGRFWYSLK</sequence>
<organism evidence="3 4">
    <name type="scientific">Candidatus Thiodiazotropha endoloripes</name>
    <dbReference type="NCBI Taxonomy" id="1818881"/>
    <lineage>
        <taxon>Bacteria</taxon>
        <taxon>Pseudomonadati</taxon>
        <taxon>Pseudomonadota</taxon>
        <taxon>Gammaproteobacteria</taxon>
        <taxon>Chromatiales</taxon>
        <taxon>Sedimenticolaceae</taxon>
        <taxon>Candidatus Thiodiazotropha</taxon>
    </lineage>
</organism>
<reference evidence="3 4" key="1">
    <citation type="submission" date="2016-03" db="EMBL/GenBank/DDBJ databases">
        <title>Chemosynthetic sulphur-oxidizing symbionts of marine invertebrate animals are capable of nitrogen fixation.</title>
        <authorList>
            <person name="Petersen J.M."/>
            <person name="Kemper A."/>
            <person name="Gruber-Vodicka H."/>
            <person name="Cardini U."/>
            <person name="Geest Mvander."/>
            <person name="Kleiner M."/>
            <person name="Bulgheresi S."/>
            <person name="Fussmann M."/>
            <person name="Herbold C."/>
            <person name="Seah B.K.B."/>
            <person name="Antony C.Paul."/>
            <person name="Liu D."/>
            <person name="Belitz A."/>
            <person name="Weber M."/>
        </authorList>
    </citation>
    <scope>NUCLEOTIDE SEQUENCE [LARGE SCALE GENOMIC DNA]</scope>
    <source>
        <strain evidence="3">G_D</strain>
    </source>
</reference>
<keyword evidence="1" id="KW-1133">Transmembrane helix</keyword>
<comment type="caution">
    <text evidence="3">The sequence shown here is derived from an EMBL/GenBank/DDBJ whole genome shotgun (WGS) entry which is preliminary data.</text>
</comment>
<keyword evidence="1" id="KW-0472">Membrane</keyword>
<dbReference type="InterPro" id="IPR014729">
    <property type="entry name" value="Rossmann-like_a/b/a_fold"/>
</dbReference>
<feature type="transmembrane region" description="Helical" evidence="1">
    <location>
        <begin position="12"/>
        <end position="32"/>
    </location>
</feature>
<feature type="domain" description="DUF218" evidence="2">
    <location>
        <begin position="80"/>
        <end position="244"/>
    </location>
</feature>
<dbReference type="PANTHER" id="PTHR30336">
    <property type="entry name" value="INNER MEMBRANE PROTEIN, PROBABLE PERMEASE"/>
    <property type="match status" value="1"/>
</dbReference>
<dbReference type="InterPro" id="IPR051599">
    <property type="entry name" value="Cell_Envelope_Assoc"/>
</dbReference>
<dbReference type="CDD" id="cd06259">
    <property type="entry name" value="YdcF-like"/>
    <property type="match status" value="1"/>
</dbReference>
<dbReference type="Pfam" id="PF02698">
    <property type="entry name" value="DUF218"/>
    <property type="match status" value="1"/>
</dbReference>
<dbReference type="AlphaFoldDB" id="A0A1E2ULL2"/>
<name>A0A1E2ULL2_9GAMM</name>
<proteinExistence type="predicted"/>
<feature type="transmembrane region" description="Helical" evidence="1">
    <location>
        <begin position="38"/>
        <end position="59"/>
    </location>
</feature>
<dbReference type="OrthoDB" id="9809813at2"/>
<dbReference type="GO" id="GO:0000270">
    <property type="term" value="P:peptidoglycan metabolic process"/>
    <property type="evidence" value="ECO:0007669"/>
    <property type="project" value="TreeGrafter"/>
</dbReference>
<dbReference type="STRING" id="1818881.A3196_01890"/>
<gene>
    <name evidence="3" type="ORF">A3196_01890</name>
</gene>
<evidence type="ECO:0000313" key="3">
    <source>
        <dbReference type="EMBL" id="ODB95610.1"/>
    </source>
</evidence>
<dbReference type="InterPro" id="IPR003848">
    <property type="entry name" value="DUF218"/>
</dbReference>
<keyword evidence="1" id="KW-0812">Transmembrane</keyword>
<dbReference type="GO" id="GO:0043164">
    <property type="term" value="P:Gram-negative-bacterium-type cell wall biogenesis"/>
    <property type="evidence" value="ECO:0007669"/>
    <property type="project" value="TreeGrafter"/>
</dbReference>
<dbReference type="Gene3D" id="3.40.50.620">
    <property type="entry name" value="HUPs"/>
    <property type="match status" value="1"/>
</dbReference>
<accession>A0A1E2ULL2</accession>